<dbReference type="Proteomes" id="UP000008021">
    <property type="component" value="Chromosome 3"/>
</dbReference>
<accession>A0A0E0CV85</accession>
<name>A0A0E0CV85_9ORYZ</name>
<dbReference type="AlphaFoldDB" id="A0A0E0CV85"/>
<dbReference type="Gramene" id="OMERI03G03670.1">
    <property type="protein sequence ID" value="OMERI03G03670.1"/>
    <property type="gene ID" value="OMERI03G03670"/>
</dbReference>
<dbReference type="HOGENOM" id="CLU_2744283_0_0_1"/>
<keyword evidence="2" id="KW-1185">Reference proteome</keyword>
<reference evidence="1" key="2">
    <citation type="submission" date="2018-05" db="EMBL/GenBank/DDBJ databases">
        <title>OmerRS3 (Oryza meridionalis Reference Sequence Version 3).</title>
        <authorList>
            <person name="Zhang J."/>
            <person name="Kudrna D."/>
            <person name="Lee S."/>
            <person name="Talag J."/>
            <person name="Welchert J."/>
            <person name="Wing R.A."/>
        </authorList>
    </citation>
    <scope>NUCLEOTIDE SEQUENCE [LARGE SCALE GENOMIC DNA]</scope>
    <source>
        <strain evidence="1">cv. OR44</strain>
    </source>
</reference>
<organism evidence="1">
    <name type="scientific">Oryza meridionalis</name>
    <dbReference type="NCBI Taxonomy" id="40149"/>
    <lineage>
        <taxon>Eukaryota</taxon>
        <taxon>Viridiplantae</taxon>
        <taxon>Streptophyta</taxon>
        <taxon>Embryophyta</taxon>
        <taxon>Tracheophyta</taxon>
        <taxon>Spermatophyta</taxon>
        <taxon>Magnoliopsida</taxon>
        <taxon>Liliopsida</taxon>
        <taxon>Poales</taxon>
        <taxon>Poaceae</taxon>
        <taxon>BOP clade</taxon>
        <taxon>Oryzoideae</taxon>
        <taxon>Oryzeae</taxon>
        <taxon>Oryzinae</taxon>
        <taxon>Oryza</taxon>
    </lineage>
</organism>
<dbReference type="EnsemblPlants" id="OMERI03G03670.1">
    <property type="protein sequence ID" value="OMERI03G03670.1"/>
    <property type="gene ID" value="OMERI03G03670"/>
</dbReference>
<evidence type="ECO:0000313" key="2">
    <source>
        <dbReference type="Proteomes" id="UP000008021"/>
    </source>
</evidence>
<sequence length="71" mass="7746">MAGDAGHRDSNISHSFRIVSSENQTAGTILILRRQPVANLARVFVWLLWHLILGTDMHGSPDACALFACVS</sequence>
<protein>
    <submittedName>
        <fullName evidence="1">Uncharacterized protein</fullName>
    </submittedName>
</protein>
<evidence type="ECO:0000313" key="1">
    <source>
        <dbReference type="EnsemblPlants" id="OMERI03G03670.1"/>
    </source>
</evidence>
<proteinExistence type="predicted"/>
<reference evidence="1" key="1">
    <citation type="submission" date="2015-04" db="UniProtKB">
        <authorList>
            <consortium name="EnsemblPlants"/>
        </authorList>
    </citation>
    <scope>IDENTIFICATION</scope>
</reference>